<comment type="caution">
    <text evidence="2">The sequence shown here is derived from an EMBL/GenBank/DDBJ whole genome shotgun (WGS) entry which is preliminary data.</text>
</comment>
<organism evidence="2 3">
    <name type="scientific">Pseudomonas gingeri</name>
    <dbReference type="NCBI Taxonomy" id="117681"/>
    <lineage>
        <taxon>Bacteria</taxon>
        <taxon>Pseudomonadati</taxon>
        <taxon>Pseudomonadota</taxon>
        <taxon>Gammaproteobacteria</taxon>
        <taxon>Pseudomonadales</taxon>
        <taxon>Pseudomonadaceae</taxon>
        <taxon>Pseudomonas</taxon>
    </lineage>
</organism>
<proteinExistence type="predicted"/>
<name>A0A7Y8BVS6_9PSED</name>
<evidence type="ECO:0000256" key="1">
    <source>
        <dbReference type="SAM" id="MobiDB-lite"/>
    </source>
</evidence>
<evidence type="ECO:0000313" key="3">
    <source>
        <dbReference type="Proteomes" id="UP000522864"/>
    </source>
</evidence>
<feature type="region of interest" description="Disordered" evidence="1">
    <location>
        <begin position="1"/>
        <end position="21"/>
    </location>
</feature>
<dbReference type="RefSeq" id="WP_152736842.1">
    <property type="nucleotide sequence ID" value="NZ_JACAQA010000040.1"/>
</dbReference>
<reference evidence="2 3" key="1">
    <citation type="submission" date="2020-04" db="EMBL/GenBank/DDBJ databases">
        <title>Molecular characterization of pseudomonads from Agaricus bisporus reveal novel blotch 2 pathogens in Western Europe.</title>
        <authorList>
            <person name="Taparia T."/>
            <person name="Krijger M."/>
            <person name="Haynes E."/>
            <person name="Elpinstone J.G."/>
            <person name="Noble R."/>
            <person name="Van Der Wolf J."/>
        </authorList>
    </citation>
    <scope>NUCLEOTIDE SEQUENCE [LARGE SCALE GENOMIC DNA]</scope>
    <source>
        <strain evidence="2 3">G9001</strain>
    </source>
</reference>
<gene>
    <name evidence="2" type="ORF">HX830_29910</name>
</gene>
<feature type="compositionally biased region" description="Pro residues" evidence="1">
    <location>
        <begin position="1"/>
        <end position="11"/>
    </location>
</feature>
<sequence>MSKITPDPPVSPLHRHDKTSDRVFAHYNLPPVEPSEPYKLPESLFQIRADVRSEESLTTAYELLESAAATAYESVENLSGANRKVVLGVVHLIELAKALVDSALDKRGVEHPQNS</sequence>
<evidence type="ECO:0000313" key="2">
    <source>
        <dbReference type="EMBL" id="NWB89087.1"/>
    </source>
</evidence>
<dbReference type="AlphaFoldDB" id="A0A7Y8BVS6"/>
<dbReference type="Pfam" id="PF19619">
    <property type="entry name" value="DUF6124"/>
    <property type="match status" value="1"/>
</dbReference>
<dbReference type="Proteomes" id="UP000522864">
    <property type="component" value="Unassembled WGS sequence"/>
</dbReference>
<dbReference type="EMBL" id="JACAQA010000040">
    <property type="protein sequence ID" value="NWB89087.1"/>
    <property type="molecule type" value="Genomic_DNA"/>
</dbReference>
<protein>
    <submittedName>
        <fullName evidence="2">DUF3077 domain-containing protein</fullName>
    </submittedName>
</protein>
<accession>A0A7Y8BVS6</accession>